<evidence type="ECO:0000313" key="1">
    <source>
        <dbReference type="EMBL" id="KAA8578428.1"/>
    </source>
</evidence>
<evidence type="ECO:0000313" key="2">
    <source>
        <dbReference type="Proteomes" id="UP000327493"/>
    </source>
</evidence>
<name>A0A5J5CAC2_9PERO</name>
<comment type="caution">
    <text evidence="1">The sequence shown here is derived from an EMBL/GenBank/DDBJ whole genome shotgun (WGS) entry which is preliminary data.</text>
</comment>
<dbReference type="AlphaFoldDB" id="A0A5J5CAC2"/>
<dbReference type="EMBL" id="VOFY01000680">
    <property type="protein sequence ID" value="KAA8578428.1"/>
    <property type="molecule type" value="Genomic_DNA"/>
</dbReference>
<keyword evidence="2" id="KW-1185">Reference proteome</keyword>
<reference evidence="1 2" key="1">
    <citation type="submission" date="2019-08" db="EMBL/GenBank/DDBJ databases">
        <title>A chromosome-level genome assembly, high-density linkage maps, and genome scans reveal the genomic architecture of hybrid incompatibilities underlying speciation via character displacement in darters (Percidae: Etheostominae).</title>
        <authorList>
            <person name="Moran R.L."/>
            <person name="Catchen J.M."/>
            <person name="Fuller R.C."/>
        </authorList>
    </citation>
    <scope>NUCLEOTIDE SEQUENCE [LARGE SCALE GENOMIC DNA]</scope>
    <source>
        <strain evidence="1">EspeVRDwgs_2016</strain>
        <tissue evidence="1">Muscle</tissue>
    </source>
</reference>
<sequence length="28" mass="3253">MGLLFKEEEVEQVVVNISQIKNTNPKHQ</sequence>
<organism evidence="1 2">
    <name type="scientific">Etheostoma spectabile</name>
    <name type="common">orangethroat darter</name>
    <dbReference type="NCBI Taxonomy" id="54343"/>
    <lineage>
        <taxon>Eukaryota</taxon>
        <taxon>Metazoa</taxon>
        <taxon>Chordata</taxon>
        <taxon>Craniata</taxon>
        <taxon>Vertebrata</taxon>
        <taxon>Euteleostomi</taxon>
        <taxon>Actinopterygii</taxon>
        <taxon>Neopterygii</taxon>
        <taxon>Teleostei</taxon>
        <taxon>Neoteleostei</taxon>
        <taxon>Acanthomorphata</taxon>
        <taxon>Eupercaria</taxon>
        <taxon>Perciformes</taxon>
        <taxon>Percoidei</taxon>
        <taxon>Percidae</taxon>
        <taxon>Etheostomatinae</taxon>
        <taxon>Etheostoma</taxon>
    </lineage>
</organism>
<gene>
    <name evidence="1" type="ORF">FQN60_018714</name>
</gene>
<proteinExistence type="predicted"/>
<protein>
    <submittedName>
        <fullName evidence="1">Uncharacterized protein</fullName>
    </submittedName>
</protein>
<accession>A0A5J5CAC2</accession>
<dbReference type="Proteomes" id="UP000327493">
    <property type="component" value="Unassembled WGS sequence"/>
</dbReference>